<feature type="region of interest" description="Disordered" evidence="5">
    <location>
        <begin position="332"/>
        <end position="378"/>
    </location>
</feature>
<dbReference type="PANTHER" id="PTHR12133:SF1">
    <property type="entry name" value="TRNA (ADENINE(58)-N(1))-METHYLTRANSFERASE, MITOCHONDRIAL"/>
    <property type="match status" value="1"/>
</dbReference>
<dbReference type="InterPro" id="IPR014816">
    <property type="entry name" value="tRNA_MeTrfase_Gcd14"/>
</dbReference>
<gene>
    <name evidence="7" type="ORF">D5R93_07095</name>
</gene>
<sequence>MTPPAAAASASLPRHPTQEVLDQAGRRGPFHYGDRVQVTDSKGRQHTFVLDPRGYFQSVRGSFHHREVVGLEEGSVIVTATGHELLLLRPLLADYVLSMPRGAQVVYAKDAAQVVALGDIFPGARVLEAGVGSGALTMSLLRAVGPQGHVLSVERREDFAAIAASNVDSWFGGHHPAWELRTGDFADVVAAHVTPATADRVVLDMLAPWENTEAVATALVPGGVLVTYVATVTQLSRTVEALRHSGLFTEPVSWESMVRTWNVDGLAVRPDHRMVAHTGFLVSARRLAAGSRPLTRKRPPARGAYDEGGYWVAQDIGERTSTDKKVRRVLRDARARQPLDATPVQPGAAGDDDVHGAEPPSRHCLSSRPVPDPHGAGA</sequence>
<organism evidence="7 8">
    <name type="scientific">Actinomyces lilanjuaniae</name>
    <dbReference type="NCBI Taxonomy" id="2321394"/>
    <lineage>
        <taxon>Bacteria</taxon>
        <taxon>Bacillati</taxon>
        <taxon>Actinomycetota</taxon>
        <taxon>Actinomycetes</taxon>
        <taxon>Actinomycetales</taxon>
        <taxon>Actinomycetaceae</taxon>
        <taxon>Actinomyces</taxon>
    </lineage>
</organism>
<evidence type="ECO:0000256" key="3">
    <source>
        <dbReference type="ARBA" id="ARBA00022691"/>
    </source>
</evidence>
<evidence type="ECO:0000259" key="6">
    <source>
        <dbReference type="Pfam" id="PF08704"/>
    </source>
</evidence>
<evidence type="ECO:0000256" key="4">
    <source>
        <dbReference type="ARBA" id="ARBA00022694"/>
    </source>
</evidence>
<evidence type="ECO:0000313" key="8">
    <source>
        <dbReference type="Proteomes" id="UP000273001"/>
    </source>
</evidence>
<dbReference type="EMBL" id="CP032514">
    <property type="protein sequence ID" value="AYD90870.1"/>
    <property type="molecule type" value="Genomic_DNA"/>
</dbReference>
<dbReference type="Pfam" id="PF08704">
    <property type="entry name" value="GCD14"/>
    <property type="match status" value="1"/>
</dbReference>
<evidence type="ECO:0000256" key="2">
    <source>
        <dbReference type="ARBA" id="ARBA00022679"/>
    </source>
</evidence>
<keyword evidence="1" id="KW-0489">Methyltransferase</keyword>
<dbReference type="Gene3D" id="3.40.50.150">
    <property type="entry name" value="Vaccinia Virus protein VP39"/>
    <property type="match status" value="1"/>
</dbReference>
<keyword evidence="4" id="KW-0819">tRNA processing</keyword>
<accession>A0ABM6Z6P0</accession>
<keyword evidence="2" id="KW-0808">Transferase</keyword>
<dbReference type="Gene3D" id="3.10.330.20">
    <property type="match status" value="1"/>
</dbReference>
<dbReference type="CDD" id="cd02440">
    <property type="entry name" value="AdoMet_MTases"/>
    <property type="match status" value="1"/>
</dbReference>
<dbReference type="InterPro" id="IPR029063">
    <property type="entry name" value="SAM-dependent_MTases_sf"/>
</dbReference>
<evidence type="ECO:0000313" key="7">
    <source>
        <dbReference type="EMBL" id="AYD90870.1"/>
    </source>
</evidence>
<evidence type="ECO:0000256" key="5">
    <source>
        <dbReference type="SAM" id="MobiDB-lite"/>
    </source>
</evidence>
<dbReference type="SUPFAM" id="SSF53335">
    <property type="entry name" value="S-adenosyl-L-methionine-dependent methyltransferases"/>
    <property type="match status" value="1"/>
</dbReference>
<protein>
    <submittedName>
        <fullName evidence="7">tRNA (Adenine-N1)-methyltransferase</fullName>
    </submittedName>
</protein>
<dbReference type="PROSITE" id="PS51620">
    <property type="entry name" value="SAM_TRM61"/>
    <property type="match status" value="1"/>
</dbReference>
<keyword evidence="8" id="KW-1185">Reference proteome</keyword>
<dbReference type="InterPro" id="IPR049470">
    <property type="entry name" value="TRM61_C"/>
</dbReference>
<evidence type="ECO:0000256" key="1">
    <source>
        <dbReference type="ARBA" id="ARBA00022603"/>
    </source>
</evidence>
<keyword evidence="3" id="KW-0949">S-adenosyl-L-methionine</keyword>
<dbReference type="PANTHER" id="PTHR12133">
    <property type="entry name" value="TRNA (ADENINE(58)-N(1))-METHYLTRANSFERASE"/>
    <property type="match status" value="1"/>
</dbReference>
<feature type="domain" description="tRNA (adenine(58)-N(1))-methyltransferase catalytic subunit TRM61 C-terminal" evidence="6">
    <location>
        <begin position="95"/>
        <end position="263"/>
    </location>
</feature>
<feature type="region of interest" description="Disordered" evidence="5">
    <location>
        <begin position="1"/>
        <end position="30"/>
    </location>
</feature>
<proteinExistence type="predicted"/>
<reference evidence="7 8" key="1">
    <citation type="submission" date="2018-09" db="EMBL/GenBank/DDBJ databases">
        <authorList>
            <person name="Li J."/>
        </authorList>
    </citation>
    <scope>NUCLEOTIDE SEQUENCE [LARGE SCALE GENOMIC DNA]</scope>
    <source>
        <strain evidence="7 8">2129</strain>
    </source>
</reference>
<dbReference type="Proteomes" id="UP000273001">
    <property type="component" value="Chromosome"/>
</dbReference>
<dbReference type="Pfam" id="PF14801">
    <property type="entry name" value="TrmI-like_N"/>
    <property type="match status" value="1"/>
</dbReference>
<feature type="compositionally biased region" description="Low complexity" evidence="5">
    <location>
        <begin position="1"/>
        <end position="11"/>
    </location>
</feature>
<name>A0ABM6Z6P0_9ACTO</name>